<feature type="binding site" evidence="6">
    <location>
        <position position="353"/>
    </location>
    <ligand>
        <name>Zn(2+)</name>
        <dbReference type="ChEBI" id="CHEBI:29105"/>
        <label>2</label>
        <note>catalytic</note>
    </ligand>
</feature>
<dbReference type="GO" id="GO:0046872">
    <property type="term" value="F:metal ion binding"/>
    <property type="evidence" value="ECO:0007669"/>
    <property type="project" value="UniProtKB-KW"/>
</dbReference>
<keyword evidence="8" id="KW-0378">Hydrolase</keyword>
<dbReference type="PRINTS" id="PR00791">
    <property type="entry name" value="PEPDIPTASEA"/>
</dbReference>
<dbReference type="AlphaFoldDB" id="A0A1W7RA12"/>
<dbReference type="GO" id="GO:0008241">
    <property type="term" value="F:peptidyl-dipeptidase activity"/>
    <property type="evidence" value="ECO:0007669"/>
    <property type="project" value="InterPro"/>
</dbReference>
<protein>
    <recommendedName>
        <fullName evidence="8">Angiotensin-converting enzyme</fullName>
        <ecNumber evidence="8">3.4.-.-</ecNumber>
    </recommendedName>
</protein>
<comment type="similarity">
    <text evidence="1 7 8">Belongs to the peptidase M2 family.</text>
</comment>
<feature type="signal peptide" evidence="9">
    <location>
        <begin position="1"/>
        <end position="22"/>
    </location>
</feature>
<dbReference type="PROSITE" id="PS52011">
    <property type="entry name" value="PEPTIDASE_M2"/>
    <property type="match status" value="1"/>
</dbReference>
<keyword evidence="4 8" id="KW-0325">Glycoprotein</keyword>
<evidence type="ECO:0000256" key="6">
    <source>
        <dbReference type="PIRSR" id="PIRSR601548-8"/>
    </source>
</evidence>
<dbReference type="EC" id="3.4.-.-" evidence="8"/>
<dbReference type="InterPro" id="IPR001548">
    <property type="entry name" value="Peptidase_M2"/>
</dbReference>
<feature type="chain" id="PRO_5011986681" description="Angiotensin-converting enzyme" evidence="9">
    <location>
        <begin position="23"/>
        <end position="522"/>
    </location>
</feature>
<evidence type="ECO:0000256" key="9">
    <source>
        <dbReference type="SAM" id="SignalP"/>
    </source>
</evidence>
<evidence type="ECO:0000256" key="2">
    <source>
        <dbReference type="ARBA" id="ARBA00022729"/>
    </source>
</evidence>
<dbReference type="EMBL" id="GFAH01000426">
    <property type="protein sequence ID" value="JAV47963.1"/>
    <property type="molecule type" value="Transcribed_RNA"/>
</dbReference>
<keyword evidence="3 5" id="KW-1015">Disulfide bond</keyword>
<evidence type="ECO:0000256" key="5">
    <source>
        <dbReference type="PIRSR" id="PIRSR601548-4"/>
    </source>
</evidence>
<dbReference type="GO" id="GO:0004180">
    <property type="term" value="F:carboxypeptidase activity"/>
    <property type="evidence" value="ECO:0007669"/>
    <property type="project" value="UniProtKB-KW"/>
</dbReference>
<evidence type="ECO:0000256" key="7">
    <source>
        <dbReference type="PROSITE-ProRule" id="PRU01355"/>
    </source>
</evidence>
<evidence type="ECO:0000256" key="3">
    <source>
        <dbReference type="ARBA" id="ARBA00023157"/>
    </source>
</evidence>
<evidence type="ECO:0000256" key="1">
    <source>
        <dbReference type="ARBA" id="ARBA00008139"/>
    </source>
</evidence>
<evidence type="ECO:0000256" key="4">
    <source>
        <dbReference type="ARBA" id="ARBA00023180"/>
    </source>
</evidence>
<accession>A0A1W7RA12</accession>
<evidence type="ECO:0000256" key="8">
    <source>
        <dbReference type="RuleBase" id="RU361144"/>
    </source>
</evidence>
<dbReference type="Pfam" id="PF01401">
    <property type="entry name" value="Peptidase_M2"/>
    <property type="match status" value="1"/>
</dbReference>
<keyword evidence="2 9" id="KW-0732">Signal</keyword>
<dbReference type="PANTHER" id="PTHR10514">
    <property type="entry name" value="ANGIOTENSIN-CONVERTING ENZYME"/>
    <property type="match status" value="1"/>
</dbReference>
<keyword evidence="8" id="KW-0645">Protease</keyword>
<keyword evidence="8" id="KW-0121">Carboxypeptidase</keyword>
<keyword evidence="8" id="KW-0482">Metalloprotease</keyword>
<dbReference type="GO" id="GO:0006508">
    <property type="term" value="P:proteolysis"/>
    <property type="evidence" value="ECO:0007669"/>
    <property type="project" value="UniProtKB-KW"/>
</dbReference>
<keyword evidence="6 8" id="KW-0862">Zinc</keyword>
<name>A0A1W7RA12_9SCOR</name>
<feature type="disulfide bond" evidence="5">
    <location>
        <begin position="316"/>
        <end position="334"/>
    </location>
</feature>
<dbReference type="GO" id="GO:0016020">
    <property type="term" value="C:membrane"/>
    <property type="evidence" value="ECO:0007669"/>
    <property type="project" value="InterPro"/>
</dbReference>
<organism evidence="10">
    <name type="scientific">Hadrurus spadix</name>
    <dbReference type="NCBI Taxonomy" id="141984"/>
    <lineage>
        <taxon>Eukaryota</taxon>
        <taxon>Metazoa</taxon>
        <taxon>Ecdysozoa</taxon>
        <taxon>Arthropoda</taxon>
        <taxon>Chelicerata</taxon>
        <taxon>Arachnida</taxon>
        <taxon>Scorpiones</taxon>
        <taxon>Iurida</taxon>
        <taxon>Iuroidea</taxon>
        <taxon>Hadrurus</taxon>
    </lineage>
</organism>
<dbReference type="GO" id="GO:0008237">
    <property type="term" value="F:metallopeptidase activity"/>
    <property type="evidence" value="ECO:0007669"/>
    <property type="project" value="UniProtKB-KW"/>
</dbReference>
<reference evidence="10" key="1">
    <citation type="submission" date="2016-11" db="EMBL/GenBank/DDBJ databases">
        <title>Venom-gland transcriptomics and venom proteomics of the black-back scorpion (Hadrurus spadix) reveal detectability challenges and an unexplored realm of animal toxin diversity.</title>
        <authorList>
            <person name="Rokyta D.R."/>
            <person name="Ward M.J."/>
        </authorList>
    </citation>
    <scope>NUCLEOTIDE SEQUENCE</scope>
    <source>
        <tissue evidence="10">Venom gland</tissue>
    </source>
</reference>
<comment type="cofactor">
    <cofactor evidence="8">
        <name>Zn(2+)</name>
        <dbReference type="ChEBI" id="CHEBI:29105"/>
    </cofactor>
    <text evidence="8">Binds 1 zinc ion per subunit.</text>
</comment>
<evidence type="ECO:0000313" key="10">
    <source>
        <dbReference type="EMBL" id="JAV47963.1"/>
    </source>
</evidence>
<comment type="caution">
    <text evidence="7">Lacks conserved residue(s) required for the propagation of feature annotation.</text>
</comment>
<keyword evidence="6 8" id="KW-0479">Metal-binding</keyword>
<sequence length="522" mass="60955">MWTVCLYIVISTFLYFGSENSAELISDEDKAWKFLYDSDQVYTNSCLYGKYNDLGMTTNDFAWQNFSDHLLKRAFNATAETEAIAQVFDQISQLKEGKRVRELGAEMRQIFFGSTICSYTGHQIDIKGNCEMLNRSEVLQASYNTLSSDERKYYWVEQHNTVGRMRNAYIERQQLRKELNIYPKYKYLWFFGSEQSAESIDQDLENMWEKIFPLYKQVHAYVRRHLINVYGDSIVTGNGPIPAHLFGPLTEHWWGIIDIALPYPEKDSNVTEILKKRNTTVRDMFNLSEDFFVSLGLPSLDESFWSNSYFQPNIHCSPRFNFSCEGEVTGLSACTPINEFYLRTIIGSFTFVHVYNQKFLREPRWPNILTKLESSSFQIALRYAVELSTWTNDYLSKVGITEAIPKTKGQVTADDINHLMKVVLRYFVRISEMYKIEKWELDTVTFKTSDKDYNKMWWKNSLKYQGICPPVRRTENDFDPAISKTVAQNVPPAEEIIAITYTFQFYKAACKEAGHTDLLSRW</sequence>
<dbReference type="PANTHER" id="PTHR10514:SF27">
    <property type="entry name" value="ANGIOTENSIN-CONVERTING ENZYME"/>
    <property type="match status" value="1"/>
</dbReference>
<dbReference type="SUPFAM" id="SSF55486">
    <property type="entry name" value="Metalloproteases ('zincins'), catalytic domain"/>
    <property type="match status" value="1"/>
</dbReference>
<proteinExistence type="inferred from homology"/>